<evidence type="ECO:0000313" key="2">
    <source>
        <dbReference type="EMBL" id="KAG8094987.1"/>
    </source>
</evidence>
<protein>
    <submittedName>
        <fullName evidence="2">Uncharacterized protein</fullName>
    </submittedName>
</protein>
<sequence length="235" mass="25381">MSPPPITRRPAASPNPPPHHRTTPYGFPKVSCGAKPQARRAWLVSVFDPVGAPRHLVIKRRRHLLRDGDHHHDRALAFSRRASYPVPLPSRLCCPRTAAIVPTPPHAAAIVPTSPPFCLHPPPPPPAAYPAAPVLPPPSAAPTTAYPTAPRVASAATPPPLPTPLSPCCLCPPSELDHPALHLEQGGEEEILVGEEEEEEPGTTRPTHYHILHDEIGIGSLTFLRISEEHYSHTS</sequence>
<proteinExistence type="predicted"/>
<dbReference type="AlphaFoldDB" id="A0A8J5WUD2"/>
<evidence type="ECO:0000313" key="3">
    <source>
        <dbReference type="Proteomes" id="UP000729402"/>
    </source>
</evidence>
<evidence type="ECO:0000256" key="1">
    <source>
        <dbReference type="SAM" id="MobiDB-lite"/>
    </source>
</evidence>
<organism evidence="2 3">
    <name type="scientific">Zizania palustris</name>
    <name type="common">Northern wild rice</name>
    <dbReference type="NCBI Taxonomy" id="103762"/>
    <lineage>
        <taxon>Eukaryota</taxon>
        <taxon>Viridiplantae</taxon>
        <taxon>Streptophyta</taxon>
        <taxon>Embryophyta</taxon>
        <taxon>Tracheophyta</taxon>
        <taxon>Spermatophyta</taxon>
        <taxon>Magnoliopsida</taxon>
        <taxon>Liliopsida</taxon>
        <taxon>Poales</taxon>
        <taxon>Poaceae</taxon>
        <taxon>BOP clade</taxon>
        <taxon>Oryzoideae</taxon>
        <taxon>Oryzeae</taxon>
        <taxon>Zizaniinae</taxon>
        <taxon>Zizania</taxon>
    </lineage>
</organism>
<accession>A0A8J5WUD2</accession>
<feature type="compositionally biased region" description="Pro residues" evidence="1">
    <location>
        <begin position="1"/>
        <end position="17"/>
    </location>
</feature>
<reference evidence="2" key="2">
    <citation type="submission" date="2021-02" db="EMBL/GenBank/DDBJ databases">
        <authorList>
            <person name="Kimball J.A."/>
            <person name="Haas M.W."/>
            <person name="Macchietto M."/>
            <person name="Kono T."/>
            <person name="Duquette J."/>
            <person name="Shao M."/>
        </authorList>
    </citation>
    <scope>NUCLEOTIDE SEQUENCE</scope>
    <source>
        <tissue evidence="2">Fresh leaf tissue</tissue>
    </source>
</reference>
<comment type="caution">
    <text evidence="2">The sequence shown here is derived from an EMBL/GenBank/DDBJ whole genome shotgun (WGS) entry which is preliminary data.</text>
</comment>
<dbReference type="Proteomes" id="UP000729402">
    <property type="component" value="Unassembled WGS sequence"/>
</dbReference>
<reference evidence="2" key="1">
    <citation type="journal article" date="2021" name="bioRxiv">
        <title>Whole Genome Assembly and Annotation of Northern Wild Rice, Zizania palustris L., Supports a Whole Genome Duplication in the Zizania Genus.</title>
        <authorList>
            <person name="Haas M."/>
            <person name="Kono T."/>
            <person name="Macchietto M."/>
            <person name="Millas R."/>
            <person name="McGilp L."/>
            <person name="Shao M."/>
            <person name="Duquette J."/>
            <person name="Hirsch C.N."/>
            <person name="Kimball J."/>
        </authorList>
    </citation>
    <scope>NUCLEOTIDE SEQUENCE</scope>
    <source>
        <tissue evidence="2">Fresh leaf tissue</tissue>
    </source>
</reference>
<feature type="region of interest" description="Disordered" evidence="1">
    <location>
        <begin position="1"/>
        <end position="28"/>
    </location>
</feature>
<gene>
    <name evidence="2" type="ORF">GUJ93_ZPchr0012g21554</name>
</gene>
<keyword evidence="3" id="KW-1185">Reference proteome</keyword>
<dbReference type="EMBL" id="JAAALK010000080">
    <property type="protein sequence ID" value="KAG8094987.1"/>
    <property type="molecule type" value="Genomic_DNA"/>
</dbReference>
<name>A0A8J5WUD2_ZIZPA</name>
<feature type="non-terminal residue" evidence="2">
    <location>
        <position position="1"/>
    </location>
</feature>